<dbReference type="EMBL" id="JBBPHU010000006">
    <property type="protein sequence ID" value="KAK7516836.1"/>
    <property type="molecule type" value="Genomic_DNA"/>
</dbReference>
<keyword evidence="4" id="KW-1185">Reference proteome</keyword>
<dbReference type="CDD" id="cd01821">
    <property type="entry name" value="Rhamnogalacturan_acetylesterase_like"/>
    <property type="match status" value="1"/>
</dbReference>
<accession>A0ABR1KL73</accession>
<sequence>MHIPSPLLPFTLLPFLANASPIDLARLSPGTSPNPGYFVLAGDSTTASPYGSGGGWGDGFLNTTLTGGATGKNYGHNGATTASFRDDGDWAEVLEEVKGNKGSKSVWVTIQFGHNDQKDDSGVTLEQYSANLKKFAQEVKDAGGNPILVTPLSRRSFSSGKVKEDLAEQRDATLAVAQENSVLALDLNEASIAYLNAIGEDNAHRYNRVDDDNTHLNVAGSEVLGNMVSWLMTKSDESSELGQWTRPEEEIVSAFEKGTFYFPEKS</sequence>
<feature type="chain" id="PRO_5045640370" evidence="1">
    <location>
        <begin position="20"/>
        <end position="266"/>
    </location>
</feature>
<feature type="signal peptide" evidence="1">
    <location>
        <begin position="1"/>
        <end position="19"/>
    </location>
</feature>
<dbReference type="PANTHER" id="PTHR43695">
    <property type="entry name" value="PUTATIVE (AFU_ORTHOLOGUE AFUA_2G17250)-RELATED"/>
    <property type="match status" value="1"/>
</dbReference>
<evidence type="ECO:0000313" key="4">
    <source>
        <dbReference type="Proteomes" id="UP001363622"/>
    </source>
</evidence>
<dbReference type="SUPFAM" id="SSF52266">
    <property type="entry name" value="SGNH hydrolase"/>
    <property type="match status" value="1"/>
</dbReference>
<comment type="caution">
    <text evidence="3">The sequence shown here is derived from an EMBL/GenBank/DDBJ whole genome shotgun (WGS) entry which is preliminary data.</text>
</comment>
<dbReference type="InterPro" id="IPR013830">
    <property type="entry name" value="SGNH_hydro"/>
</dbReference>
<feature type="domain" description="SGNH hydrolase-type esterase" evidence="2">
    <location>
        <begin position="41"/>
        <end position="222"/>
    </location>
</feature>
<dbReference type="PANTHER" id="PTHR43695:SF2">
    <property type="entry name" value="PUTATIVE (AFU_ORTHOLOGUE AFUA_2G17250)-RELATED"/>
    <property type="match status" value="1"/>
</dbReference>
<reference evidence="3 4" key="1">
    <citation type="submission" date="2024-04" db="EMBL/GenBank/DDBJ databases">
        <title>Phyllosticta paracitricarpa is synonymous to the EU quarantine fungus P. citricarpa based on phylogenomic analyses.</title>
        <authorList>
            <consortium name="Lawrence Berkeley National Laboratory"/>
            <person name="Van Ingen-Buijs V.A."/>
            <person name="Van Westerhoven A.C."/>
            <person name="Haridas S."/>
            <person name="Skiadas P."/>
            <person name="Martin F."/>
            <person name="Groenewald J.Z."/>
            <person name="Crous P.W."/>
            <person name="Seidl M.F."/>
        </authorList>
    </citation>
    <scope>NUCLEOTIDE SEQUENCE [LARGE SCALE GENOMIC DNA]</scope>
    <source>
        <strain evidence="3 4">CBS 123371</strain>
    </source>
</reference>
<keyword evidence="1" id="KW-0732">Signal</keyword>
<name>A0ABR1KL73_9PEZI</name>
<organism evidence="3 4">
    <name type="scientific">Phyllosticta citriasiana</name>
    <dbReference type="NCBI Taxonomy" id="595635"/>
    <lineage>
        <taxon>Eukaryota</taxon>
        <taxon>Fungi</taxon>
        <taxon>Dikarya</taxon>
        <taxon>Ascomycota</taxon>
        <taxon>Pezizomycotina</taxon>
        <taxon>Dothideomycetes</taxon>
        <taxon>Dothideomycetes incertae sedis</taxon>
        <taxon>Botryosphaeriales</taxon>
        <taxon>Phyllostictaceae</taxon>
        <taxon>Phyllosticta</taxon>
    </lineage>
</organism>
<dbReference type="Gene3D" id="3.40.50.1110">
    <property type="entry name" value="SGNH hydrolase"/>
    <property type="match status" value="1"/>
</dbReference>
<dbReference type="Pfam" id="PF13472">
    <property type="entry name" value="Lipase_GDSL_2"/>
    <property type="match status" value="1"/>
</dbReference>
<dbReference type="InterPro" id="IPR036514">
    <property type="entry name" value="SGNH_hydro_sf"/>
</dbReference>
<proteinExistence type="predicted"/>
<dbReference type="InterPro" id="IPR037459">
    <property type="entry name" value="RhgT-like"/>
</dbReference>
<gene>
    <name evidence="3" type="ORF">IWZ03DRAFT_199599</name>
</gene>
<evidence type="ECO:0000256" key="1">
    <source>
        <dbReference type="SAM" id="SignalP"/>
    </source>
</evidence>
<evidence type="ECO:0000259" key="2">
    <source>
        <dbReference type="Pfam" id="PF13472"/>
    </source>
</evidence>
<protein>
    <submittedName>
        <fullName evidence="3">Esterase</fullName>
    </submittedName>
</protein>
<dbReference type="Proteomes" id="UP001363622">
    <property type="component" value="Unassembled WGS sequence"/>
</dbReference>
<evidence type="ECO:0000313" key="3">
    <source>
        <dbReference type="EMBL" id="KAK7516836.1"/>
    </source>
</evidence>